<evidence type="ECO:0000256" key="5">
    <source>
        <dbReference type="SAM" id="SignalP"/>
    </source>
</evidence>
<comment type="subcellular location">
    <subcellularLocation>
        <location evidence="1">Cell envelope</location>
    </subcellularLocation>
</comment>
<dbReference type="RefSeq" id="WP_062536707.1">
    <property type="nucleotide sequence ID" value="NZ_DF970195.1"/>
</dbReference>
<name>A0A0K8QMY7_9GAMM</name>
<feature type="chain" id="PRO_5005515076" description="Multidrug resistance protein MdtA-like barrel-sandwich hybrid domain-containing protein" evidence="5">
    <location>
        <begin position="24"/>
        <end position="322"/>
    </location>
</feature>
<evidence type="ECO:0000313" key="7">
    <source>
        <dbReference type="EMBL" id="GAP66223.1"/>
    </source>
</evidence>
<dbReference type="PANTHER" id="PTHR32347:SF29">
    <property type="entry name" value="UPF0194 MEMBRANE PROTEIN YBHG"/>
    <property type="match status" value="1"/>
</dbReference>
<gene>
    <name evidence="7" type="ORF">MBSD_n1526</name>
</gene>
<feature type="coiled-coil region" evidence="4">
    <location>
        <begin position="75"/>
        <end position="121"/>
    </location>
</feature>
<evidence type="ECO:0000256" key="1">
    <source>
        <dbReference type="ARBA" id="ARBA00004196"/>
    </source>
</evidence>
<dbReference type="Gene3D" id="2.40.30.170">
    <property type="match status" value="1"/>
</dbReference>
<dbReference type="PANTHER" id="PTHR32347">
    <property type="entry name" value="EFFLUX SYSTEM COMPONENT YKNX-RELATED"/>
    <property type="match status" value="1"/>
</dbReference>
<dbReference type="InterPro" id="IPR058625">
    <property type="entry name" value="MdtA-like_BSH"/>
</dbReference>
<keyword evidence="5" id="KW-0732">Signal</keyword>
<evidence type="ECO:0000256" key="4">
    <source>
        <dbReference type="SAM" id="Coils"/>
    </source>
</evidence>
<organism evidence="7">
    <name type="scientific">Mizugakiibacter sediminis</name>
    <dbReference type="NCBI Taxonomy" id="1475481"/>
    <lineage>
        <taxon>Bacteria</taxon>
        <taxon>Pseudomonadati</taxon>
        <taxon>Pseudomonadota</taxon>
        <taxon>Gammaproteobacteria</taxon>
        <taxon>Lysobacterales</taxon>
        <taxon>Rhodanobacteraceae</taxon>
        <taxon>Mizugakiibacter</taxon>
    </lineage>
</organism>
<dbReference type="InterPro" id="IPR050465">
    <property type="entry name" value="UPF0194_transport"/>
</dbReference>
<dbReference type="Pfam" id="PF25917">
    <property type="entry name" value="BSH_RND"/>
    <property type="match status" value="1"/>
</dbReference>
<dbReference type="Gene3D" id="1.10.287.470">
    <property type="entry name" value="Helix hairpin bin"/>
    <property type="match status" value="3"/>
</dbReference>
<dbReference type="Proteomes" id="UP000253740">
    <property type="component" value="Unassembled WGS sequence"/>
</dbReference>
<dbReference type="SUPFAM" id="SSF111369">
    <property type="entry name" value="HlyD-like secretion proteins"/>
    <property type="match status" value="2"/>
</dbReference>
<keyword evidence="3 4" id="KW-0175">Coiled coil</keyword>
<protein>
    <recommendedName>
        <fullName evidence="6">Multidrug resistance protein MdtA-like barrel-sandwich hybrid domain-containing protein</fullName>
    </recommendedName>
</protein>
<feature type="signal peptide" evidence="5">
    <location>
        <begin position="1"/>
        <end position="23"/>
    </location>
</feature>
<sequence length="322" mass="34707">MRLPLERFLPLALLALAGCARSAADNLPGTLEWDRIAVLAEVSEPVIALDAKEGEPVRQGQLLLRLDPRRTDAELAAAEADADRLAANLDELRHGARIETIDAMRAQLARADSDAANAQRVRDRAAALRRQGSNAQADLDNAETGLRMARAAARAARAQLEELLHGTRPEEIAQAEAALAAARAQVDALKVKRARLDVRAPRDGRVDALPYRLGDQPAVGATLASLLAGDAPYARVYVPERLRAGMQPGQRFRVRVDGVAQPFDAVLRSVRSDPAFTPYYALSGEDAGRLVYRAELVLQGDAARALPAGLPCHAERLADERP</sequence>
<dbReference type="PROSITE" id="PS51257">
    <property type="entry name" value="PROKAR_LIPOPROTEIN"/>
    <property type="match status" value="1"/>
</dbReference>
<dbReference type="OrthoDB" id="8558741at2"/>
<evidence type="ECO:0000256" key="3">
    <source>
        <dbReference type="ARBA" id="ARBA00023054"/>
    </source>
</evidence>
<dbReference type="GO" id="GO:0030313">
    <property type="term" value="C:cell envelope"/>
    <property type="evidence" value="ECO:0007669"/>
    <property type="project" value="UniProtKB-SubCell"/>
</dbReference>
<accession>A0A0K8QMY7</accession>
<comment type="similarity">
    <text evidence="2">Belongs to the membrane fusion protein (MFP) (TC 8.A.1) family.</text>
</comment>
<feature type="coiled-coil region" evidence="4">
    <location>
        <begin position="172"/>
        <end position="199"/>
    </location>
</feature>
<evidence type="ECO:0000256" key="2">
    <source>
        <dbReference type="ARBA" id="ARBA00009477"/>
    </source>
</evidence>
<reference evidence="7" key="1">
    <citation type="submission" date="2015-08" db="EMBL/GenBank/DDBJ databases">
        <title>Complete DNA Sequence of Pseudomonas syringae pv. actinidiae, the Causal Agent of Kiwifruit Canker Disease.</title>
        <authorList>
            <person name="Rikkerink E.H.A."/>
            <person name="Fineran P.C."/>
        </authorList>
    </citation>
    <scope>NUCLEOTIDE SEQUENCE</scope>
    <source>
        <strain evidence="7">SkMP5</strain>
    </source>
</reference>
<proteinExistence type="inferred from homology"/>
<keyword evidence="8" id="KW-1185">Reference proteome</keyword>
<dbReference type="EMBL" id="DF970195">
    <property type="protein sequence ID" value="GAP66223.1"/>
    <property type="molecule type" value="Genomic_DNA"/>
</dbReference>
<dbReference type="AlphaFoldDB" id="A0A0K8QMY7"/>
<evidence type="ECO:0000313" key="8">
    <source>
        <dbReference type="Proteomes" id="UP000253740"/>
    </source>
</evidence>
<evidence type="ECO:0000259" key="6">
    <source>
        <dbReference type="Pfam" id="PF25917"/>
    </source>
</evidence>
<feature type="domain" description="Multidrug resistance protein MdtA-like barrel-sandwich hybrid" evidence="6">
    <location>
        <begin position="37"/>
        <end position="220"/>
    </location>
</feature>
<dbReference type="STRING" id="1475481.GCA_000953855_01555"/>
<dbReference type="Gene3D" id="2.40.50.100">
    <property type="match status" value="2"/>
</dbReference>